<name>K3WSL7_GLOUD</name>
<proteinExistence type="predicted"/>
<dbReference type="Pfam" id="PF00071">
    <property type="entry name" value="Ras"/>
    <property type="match status" value="1"/>
</dbReference>
<sequence length="82" mass="9468">MTYFTGLMGILESSAGILVANKTDLRENNRDAISTKDAEEFAERNEFKYFETSAQQNTGIEAPFTYIAEWFYKKYRHAAQRA</sequence>
<reference evidence="3" key="2">
    <citation type="submission" date="2010-04" db="EMBL/GenBank/DDBJ databases">
        <authorList>
            <person name="Buell R."/>
            <person name="Hamilton J."/>
            <person name="Hostetler J."/>
        </authorList>
    </citation>
    <scope>NUCLEOTIDE SEQUENCE [LARGE SCALE GENOMIC DNA]</scope>
    <source>
        <strain evidence="3">DAOM:BR144</strain>
    </source>
</reference>
<dbReference type="eggNOG" id="KOG0079">
    <property type="taxonomic scope" value="Eukaryota"/>
</dbReference>
<evidence type="ECO:0000313" key="2">
    <source>
        <dbReference type="EnsemblProtists" id="PYU1_T007961"/>
    </source>
</evidence>
<dbReference type="GO" id="GO:0003924">
    <property type="term" value="F:GTPase activity"/>
    <property type="evidence" value="ECO:0007669"/>
    <property type="project" value="InterPro"/>
</dbReference>
<dbReference type="PANTHER" id="PTHR47978">
    <property type="match status" value="1"/>
</dbReference>
<dbReference type="InterPro" id="IPR001806">
    <property type="entry name" value="Small_GTPase"/>
</dbReference>
<dbReference type="VEuPathDB" id="FungiDB:PYU1_G007945"/>
<dbReference type="InParanoid" id="K3WSL7"/>
<dbReference type="SUPFAM" id="SSF52540">
    <property type="entry name" value="P-loop containing nucleoside triphosphate hydrolases"/>
    <property type="match status" value="1"/>
</dbReference>
<evidence type="ECO:0000256" key="1">
    <source>
        <dbReference type="ARBA" id="ARBA00022741"/>
    </source>
</evidence>
<organism evidence="2 3">
    <name type="scientific">Globisporangium ultimum (strain ATCC 200006 / CBS 805.95 / DAOM BR144)</name>
    <name type="common">Pythium ultimum</name>
    <dbReference type="NCBI Taxonomy" id="431595"/>
    <lineage>
        <taxon>Eukaryota</taxon>
        <taxon>Sar</taxon>
        <taxon>Stramenopiles</taxon>
        <taxon>Oomycota</taxon>
        <taxon>Peronosporomycetes</taxon>
        <taxon>Pythiales</taxon>
        <taxon>Pythiaceae</taxon>
        <taxon>Globisporangium</taxon>
    </lineage>
</organism>
<dbReference type="EMBL" id="GL376617">
    <property type="status" value="NOT_ANNOTATED_CDS"/>
    <property type="molecule type" value="Genomic_DNA"/>
</dbReference>
<reference evidence="2" key="3">
    <citation type="submission" date="2015-02" db="UniProtKB">
        <authorList>
            <consortium name="EnsemblProtists"/>
        </authorList>
    </citation>
    <scope>IDENTIFICATION</scope>
    <source>
        <strain evidence="2">DAOM BR144</strain>
    </source>
</reference>
<dbReference type="Gene3D" id="3.40.50.300">
    <property type="entry name" value="P-loop containing nucleotide triphosphate hydrolases"/>
    <property type="match status" value="1"/>
</dbReference>
<dbReference type="AlphaFoldDB" id="K3WSL7"/>
<keyword evidence="3" id="KW-1185">Reference proteome</keyword>
<dbReference type="PRINTS" id="PR00449">
    <property type="entry name" value="RASTRNSFRMNG"/>
</dbReference>
<keyword evidence="1" id="KW-0547">Nucleotide-binding</keyword>
<dbReference type="HOGENOM" id="CLU_2563492_0_0_1"/>
<dbReference type="STRING" id="431595.K3WSL7"/>
<dbReference type="InterPro" id="IPR027417">
    <property type="entry name" value="P-loop_NTPase"/>
</dbReference>
<dbReference type="Proteomes" id="UP000019132">
    <property type="component" value="Unassembled WGS sequence"/>
</dbReference>
<reference evidence="3" key="1">
    <citation type="journal article" date="2010" name="Genome Biol.">
        <title>Genome sequence of the necrotrophic plant pathogen Pythium ultimum reveals original pathogenicity mechanisms and effector repertoire.</title>
        <authorList>
            <person name="Levesque C.A."/>
            <person name="Brouwer H."/>
            <person name="Cano L."/>
            <person name="Hamilton J.P."/>
            <person name="Holt C."/>
            <person name="Huitema E."/>
            <person name="Raffaele S."/>
            <person name="Robideau G.P."/>
            <person name="Thines M."/>
            <person name="Win J."/>
            <person name="Zerillo M.M."/>
            <person name="Beakes G.W."/>
            <person name="Boore J.L."/>
            <person name="Busam D."/>
            <person name="Dumas B."/>
            <person name="Ferriera S."/>
            <person name="Fuerstenberg S.I."/>
            <person name="Gachon C.M."/>
            <person name="Gaulin E."/>
            <person name="Govers F."/>
            <person name="Grenville-Briggs L."/>
            <person name="Horner N."/>
            <person name="Hostetler J."/>
            <person name="Jiang R.H."/>
            <person name="Johnson J."/>
            <person name="Krajaejun T."/>
            <person name="Lin H."/>
            <person name="Meijer H.J."/>
            <person name="Moore B."/>
            <person name="Morris P."/>
            <person name="Phuntmart V."/>
            <person name="Puiu D."/>
            <person name="Shetty J."/>
            <person name="Stajich J.E."/>
            <person name="Tripathy S."/>
            <person name="Wawra S."/>
            <person name="van West P."/>
            <person name="Whitty B.R."/>
            <person name="Coutinho P.M."/>
            <person name="Henrissat B."/>
            <person name="Martin F."/>
            <person name="Thomas P.D."/>
            <person name="Tyler B.M."/>
            <person name="De Vries R.P."/>
            <person name="Kamoun S."/>
            <person name="Yandell M."/>
            <person name="Tisserat N."/>
            <person name="Buell C.R."/>
        </authorList>
    </citation>
    <scope>NUCLEOTIDE SEQUENCE</scope>
    <source>
        <strain evidence="3">DAOM:BR144</strain>
    </source>
</reference>
<accession>K3WSL7</accession>
<evidence type="ECO:0000313" key="3">
    <source>
        <dbReference type="Proteomes" id="UP000019132"/>
    </source>
</evidence>
<dbReference type="EnsemblProtists" id="PYU1_T007961">
    <property type="protein sequence ID" value="PYU1_T007961"/>
    <property type="gene ID" value="PYU1_G007945"/>
</dbReference>
<protein>
    <submittedName>
        <fullName evidence="2">Uncharacterized protein</fullName>
    </submittedName>
</protein>
<dbReference type="GO" id="GO:0005525">
    <property type="term" value="F:GTP binding"/>
    <property type="evidence" value="ECO:0007669"/>
    <property type="project" value="InterPro"/>
</dbReference>
<dbReference type="PROSITE" id="PS51419">
    <property type="entry name" value="RAB"/>
    <property type="match status" value="1"/>
</dbReference>